<dbReference type="EMBL" id="JACHFW010000001">
    <property type="protein sequence ID" value="MBB5263362.1"/>
    <property type="molecule type" value="Genomic_DNA"/>
</dbReference>
<dbReference type="CDD" id="cd00564">
    <property type="entry name" value="TMP_TenI"/>
    <property type="match status" value="1"/>
</dbReference>
<dbReference type="PANTHER" id="PTHR20857:SF15">
    <property type="entry name" value="THIAMINE-PHOSPHATE SYNTHASE"/>
    <property type="match status" value="1"/>
</dbReference>
<sequence length="227" mass="24533">MPADHNIPNSCPASAKSGKNQQTIHIGQTGYVTHSGRVICVTQRNLCRRPFLEQLRAIAKARPLKIILREKDMNERDYLDLLIQCRDICQNYKVPLFAHTFIQAARAAQICSIHLPLPVLEANAGLLSDFQAVGTSVHSLDEARRAAALGANYMTAGHIFNTQCKAGLPGRGLDFLSLICKESPVPVFAIGGITPENMPDILKAGAAGGCMMSSLMTAENPESLISP</sequence>
<evidence type="ECO:0000256" key="1">
    <source>
        <dbReference type="ARBA" id="ARBA00004948"/>
    </source>
</evidence>
<dbReference type="SUPFAM" id="SSF51391">
    <property type="entry name" value="Thiamin phosphate synthase"/>
    <property type="match status" value="1"/>
</dbReference>
<evidence type="ECO:0000256" key="3">
    <source>
        <dbReference type="SAM" id="MobiDB-lite"/>
    </source>
</evidence>
<feature type="compositionally biased region" description="Polar residues" evidence="3">
    <location>
        <begin position="7"/>
        <end position="22"/>
    </location>
</feature>
<keyword evidence="5" id="KW-0808">Transferase</keyword>
<evidence type="ECO:0000313" key="5">
    <source>
        <dbReference type="EMBL" id="MBB5263362.1"/>
    </source>
</evidence>
<evidence type="ECO:0000256" key="2">
    <source>
        <dbReference type="ARBA" id="ARBA00022977"/>
    </source>
</evidence>
<dbReference type="GO" id="GO:0009228">
    <property type="term" value="P:thiamine biosynthetic process"/>
    <property type="evidence" value="ECO:0007669"/>
    <property type="project" value="UniProtKB-KW"/>
</dbReference>
<evidence type="ECO:0000313" key="6">
    <source>
        <dbReference type="Proteomes" id="UP000543642"/>
    </source>
</evidence>
<proteinExistence type="predicted"/>
<dbReference type="EC" id="2.5.1.3" evidence="5"/>
<dbReference type="InterPro" id="IPR013785">
    <property type="entry name" value="Aldolase_TIM"/>
</dbReference>
<accession>A0A7W8M494</accession>
<dbReference type="GO" id="GO:0005737">
    <property type="term" value="C:cytoplasm"/>
    <property type="evidence" value="ECO:0007669"/>
    <property type="project" value="TreeGrafter"/>
</dbReference>
<dbReference type="InterPro" id="IPR022998">
    <property type="entry name" value="ThiamineP_synth_TenI"/>
</dbReference>
<keyword evidence="6" id="KW-1185">Reference proteome</keyword>
<feature type="domain" description="Thiamine phosphate synthase/TenI" evidence="4">
    <location>
        <begin position="39"/>
        <end position="214"/>
    </location>
</feature>
<dbReference type="Gene3D" id="3.20.20.70">
    <property type="entry name" value="Aldolase class I"/>
    <property type="match status" value="1"/>
</dbReference>
<dbReference type="Proteomes" id="UP000543642">
    <property type="component" value="Unassembled WGS sequence"/>
</dbReference>
<protein>
    <submittedName>
        <fullName evidence="5">Thiamine-phosphate pyrophosphorylase</fullName>
        <ecNumber evidence="5">2.5.1.3</ecNumber>
    </submittedName>
</protein>
<keyword evidence="2" id="KW-0784">Thiamine biosynthesis</keyword>
<name>A0A7W8M494_9FIRM</name>
<dbReference type="GO" id="GO:0004789">
    <property type="term" value="F:thiamine-phosphate diphosphorylase activity"/>
    <property type="evidence" value="ECO:0007669"/>
    <property type="project" value="UniProtKB-EC"/>
</dbReference>
<comment type="pathway">
    <text evidence="1">Cofactor biosynthesis; thiamine diphosphate biosynthesis.</text>
</comment>
<dbReference type="AlphaFoldDB" id="A0A7W8M494"/>
<dbReference type="InterPro" id="IPR036206">
    <property type="entry name" value="ThiamineP_synth_sf"/>
</dbReference>
<dbReference type="PANTHER" id="PTHR20857">
    <property type="entry name" value="THIAMINE-PHOSPHATE PYROPHOSPHORYLASE"/>
    <property type="match status" value="1"/>
</dbReference>
<comment type="caution">
    <text evidence="5">The sequence shown here is derived from an EMBL/GenBank/DDBJ whole genome shotgun (WGS) entry which is preliminary data.</text>
</comment>
<dbReference type="Pfam" id="PF02581">
    <property type="entry name" value="TMP-TENI"/>
    <property type="match status" value="1"/>
</dbReference>
<dbReference type="RefSeq" id="WP_183771001.1">
    <property type="nucleotide sequence ID" value="NZ_JACHFW010000001.1"/>
</dbReference>
<evidence type="ECO:0000259" key="4">
    <source>
        <dbReference type="Pfam" id="PF02581"/>
    </source>
</evidence>
<reference evidence="5 6" key="1">
    <citation type="submission" date="2020-08" db="EMBL/GenBank/DDBJ databases">
        <title>Genomic Encyclopedia of Type Strains, Phase IV (KMG-IV): sequencing the most valuable type-strain genomes for metagenomic binning, comparative biology and taxonomic classification.</title>
        <authorList>
            <person name="Goeker M."/>
        </authorList>
    </citation>
    <scope>NUCLEOTIDE SEQUENCE [LARGE SCALE GENOMIC DNA]</scope>
    <source>
        <strain evidence="5 6">DSM 106146</strain>
    </source>
</reference>
<feature type="region of interest" description="Disordered" evidence="3">
    <location>
        <begin position="1"/>
        <end position="22"/>
    </location>
</feature>
<gene>
    <name evidence="5" type="ORF">HNP82_000456</name>
</gene>
<organism evidence="5 6">
    <name type="scientific">Catenibacillus scindens</name>
    <dbReference type="NCBI Taxonomy" id="673271"/>
    <lineage>
        <taxon>Bacteria</taxon>
        <taxon>Bacillati</taxon>
        <taxon>Bacillota</taxon>
        <taxon>Clostridia</taxon>
        <taxon>Lachnospirales</taxon>
        <taxon>Lachnospiraceae</taxon>
        <taxon>Catenibacillus</taxon>
    </lineage>
</organism>